<gene>
    <name evidence="1" type="ORF">A2U01_0000178</name>
</gene>
<reference evidence="1 2" key="1">
    <citation type="journal article" date="2018" name="Front. Plant Sci.">
        <title>Red Clover (Trifolium pratense) and Zigzag Clover (T. medium) - A Picture of Genomic Similarities and Differences.</title>
        <authorList>
            <person name="Dluhosova J."/>
            <person name="Istvanek J."/>
            <person name="Nedelnik J."/>
            <person name="Repkova J."/>
        </authorList>
    </citation>
    <scope>NUCLEOTIDE SEQUENCE [LARGE SCALE GENOMIC DNA]</scope>
    <source>
        <strain evidence="2">cv. 10/8</strain>
        <tissue evidence="1">Leaf</tissue>
    </source>
</reference>
<dbReference type="AlphaFoldDB" id="A0A392LWV0"/>
<accession>A0A392LWV0</accession>
<dbReference type="Proteomes" id="UP000265520">
    <property type="component" value="Unassembled WGS sequence"/>
</dbReference>
<proteinExistence type="predicted"/>
<keyword evidence="2" id="KW-1185">Reference proteome</keyword>
<evidence type="ECO:0000313" key="2">
    <source>
        <dbReference type="Proteomes" id="UP000265520"/>
    </source>
</evidence>
<sequence length="128" mass="14903">MTAHEVCYMAQVKRFEWTATQGMRDRKDHECRESFSIKWQRPNLDVVMCNVDASFNKSLARMGMAAVSEIGMVHLSRQLQVGPTRFWKCMKGKPSDFHQPEHAWIPTLLQFHISVAKQIPAFRIQILK</sequence>
<evidence type="ECO:0000313" key="1">
    <source>
        <dbReference type="EMBL" id="MCH79429.1"/>
    </source>
</evidence>
<organism evidence="1 2">
    <name type="scientific">Trifolium medium</name>
    <dbReference type="NCBI Taxonomy" id="97028"/>
    <lineage>
        <taxon>Eukaryota</taxon>
        <taxon>Viridiplantae</taxon>
        <taxon>Streptophyta</taxon>
        <taxon>Embryophyta</taxon>
        <taxon>Tracheophyta</taxon>
        <taxon>Spermatophyta</taxon>
        <taxon>Magnoliopsida</taxon>
        <taxon>eudicotyledons</taxon>
        <taxon>Gunneridae</taxon>
        <taxon>Pentapetalae</taxon>
        <taxon>rosids</taxon>
        <taxon>fabids</taxon>
        <taxon>Fabales</taxon>
        <taxon>Fabaceae</taxon>
        <taxon>Papilionoideae</taxon>
        <taxon>50 kb inversion clade</taxon>
        <taxon>NPAAA clade</taxon>
        <taxon>Hologalegina</taxon>
        <taxon>IRL clade</taxon>
        <taxon>Trifolieae</taxon>
        <taxon>Trifolium</taxon>
    </lineage>
</organism>
<comment type="caution">
    <text evidence="1">The sequence shown here is derived from an EMBL/GenBank/DDBJ whole genome shotgun (WGS) entry which is preliminary data.</text>
</comment>
<name>A0A392LWV0_9FABA</name>
<protein>
    <submittedName>
        <fullName evidence="1">Uncharacterized protein</fullName>
    </submittedName>
</protein>
<dbReference type="EMBL" id="LXQA010000104">
    <property type="protein sequence ID" value="MCH79429.1"/>
    <property type="molecule type" value="Genomic_DNA"/>
</dbReference>